<feature type="transmembrane region" description="Helical" evidence="5">
    <location>
        <begin position="190"/>
        <end position="211"/>
    </location>
</feature>
<evidence type="ECO:0000256" key="1">
    <source>
        <dbReference type="ARBA" id="ARBA00004141"/>
    </source>
</evidence>
<evidence type="ECO:0000256" key="5">
    <source>
        <dbReference type="SAM" id="Phobius"/>
    </source>
</evidence>
<feature type="transmembrane region" description="Helical" evidence="5">
    <location>
        <begin position="317"/>
        <end position="335"/>
    </location>
</feature>
<dbReference type="Proteomes" id="UP000030651">
    <property type="component" value="Unassembled WGS sequence"/>
</dbReference>
<dbReference type="EMBL" id="KI912109">
    <property type="protein sequence ID" value="ETS86265.1"/>
    <property type="molecule type" value="Genomic_DNA"/>
</dbReference>
<comment type="subcellular location">
    <subcellularLocation>
        <location evidence="1">Membrane</location>
        <topology evidence="1">Multi-pass membrane protein</topology>
    </subcellularLocation>
</comment>
<keyword evidence="3 5" id="KW-1133">Transmembrane helix</keyword>
<keyword evidence="2 5" id="KW-0812">Transmembrane</keyword>
<evidence type="ECO:0000313" key="6">
    <source>
        <dbReference type="EMBL" id="ETS86265.1"/>
    </source>
</evidence>
<dbReference type="InterPro" id="IPR036259">
    <property type="entry name" value="MFS_trans_sf"/>
</dbReference>
<evidence type="ECO:0000256" key="3">
    <source>
        <dbReference type="ARBA" id="ARBA00022989"/>
    </source>
</evidence>
<dbReference type="OMA" id="NGWLIFM"/>
<sequence length="530" mass="57082">MALTEESLLLDNGRAGFRTTSSYFSAADRVLVAGVLISAALSFTQVPILYAIRIMECEEFFKQHQPFMGQDDNRCSRKEIDASTAAQVSLLGLTTIFFGVLNLFVAGWQVKKWGPRTALILQTSFPVLRTGIQVIAVTIGARQGVMTIQSSQIVGLLAGSAGHLLCLNTAAGEVVRPAERTGMFGKLQGAVMLGTAAGYLLGGITGDAFGIRRPFEVSTILFVVSVAYSALFIPFIDPKSLSGGKSQSTGGLKSVLAPFRVLMPQRIRLENGKLVQHFGITFLALGVFLGVLATGYAPLLIQMYATAAFGFRSTDNGYLMASNALIRGLFLIFLFPKIISMGRRWYSKSMSSSNLPPDGPVIPTAPEEFDPIPGIMPAQEPATPMQSAEDKSGKAFDLFFLRWSLVADGLITAYTAFASSSWQIYMGNRAIAPASLRVGSSQQRRDHRNVLAVGTRRCTASHDACGKCSNAFHAWGEAYLTFYCNAAVALVAVLVLFLSNFPPERSQMVKDVSDNAVGDVNEETQGLLSS</sequence>
<dbReference type="AlphaFoldDB" id="W3XJU3"/>
<dbReference type="GO" id="GO:0016020">
    <property type="term" value="C:membrane"/>
    <property type="evidence" value="ECO:0007669"/>
    <property type="project" value="UniProtKB-SubCell"/>
</dbReference>
<feature type="transmembrane region" description="Helical" evidence="5">
    <location>
        <begin position="120"/>
        <end position="141"/>
    </location>
</feature>
<reference evidence="7" key="1">
    <citation type="journal article" date="2015" name="BMC Genomics">
        <title>Genomic and transcriptomic analysis of the endophytic fungus Pestalotiopsis fici reveals its lifestyle and high potential for synthesis of natural products.</title>
        <authorList>
            <person name="Wang X."/>
            <person name="Zhang X."/>
            <person name="Liu L."/>
            <person name="Xiang M."/>
            <person name="Wang W."/>
            <person name="Sun X."/>
            <person name="Che Y."/>
            <person name="Guo L."/>
            <person name="Liu G."/>
            <person name="Guo L."/>
            <person name="Wang C."/>
            <person name="Yin W.B."/>
            <person name="Stadler M."/>
            <person name="Zhang X."/>
            <person name="Liu X."/>
        </authorList>
    </citation>
    <scope>NUCLEOTIDE SEQUENCE [LARGE SCALE GENOMIC DNA]</scope>
    <source>
        <strain evidence="7">W106-1 / CGMCC3.15140</strain>
    </source>
</reference>
<dbReference type="PANTHER" id="PTHR23507:SF13">
    <property type="entry name" value="MFS GENERAL SUBSTRATE TRANSPORTER"/>
    <property type="match status" value="1"/>
</dbReference>
<proteinExistence type="predicted"/>
<feature type="transmembrane region" description="Helical" evidence="5">
    <location>
        <begin position="479"/>
        <end position="498"/>
    </location>
</feature>
<evidence type="ECO:0008006" key="8">
    <source>
        <dbReference type="Google" id="ProtNLM"/>
    </source>
</evidence>
<keyword evidence="4 5" id="KW-0472">Membrane</keyword>
<protein>
    <recommendedName>
        <fullName evidence="8">Major facilitator superfamily (MFS) profile domain-containing protein</fullName>
    </recommendedName>
</protein>
<feature type="transmembrane region" description="Helical" evidence="5">
    <location>
        <begin position="217"/>
        <end position="236"/>
    </location>
</feature>
<dbReference type="PANTHER" id="PTHR23507">
    <property type="entry name" value="ZGC:174356"/>
    <property type="match status" value="1"/>
</dbReference>
<keyword evidence="7" id="KW-1185">Reference proteome</keyword>
<gene>
    <name evidence="6" type="ORF">PFICI_00093</name>
</gene>
<organism evidence="6 7">
    <name type="scientific">Pestalotiopsis fici (strain W106-1 / CGMCC3.15140)</name>
    <dbReference type="NCBI Taxonomy" id="1229662"/>
    <lineage>
        <taxon>Eukaryota</taxon>
        <taxon>Fungi</taxon>
        <taxon>Dikarya</taxon>
        <taxon>Ascomycota</taxon>
        <taxon>Pezizomycotina</taxon>
        <taxon>Sordariomycetes</taxon>
        <taxon>Xylariomycetidae</taxon>
        <taxon>Amphisphaeriales</taxon>
        <taxon>Sporocadaceae</taxon>
        <taxon>Pestalotiopsis</taxon>
    </lineage>
</organism>
<evidence type="ECO:0000256" key="2">
    <source>
        <dbReference type="ARBA" id="ARBA00022692"/>
    </source>
</evidence>
<dbReference type="KEGG" id="pfy:PFICI_00093"/>
<evidence type="ECO:0000313" key="7">
    <source>
        <dbReference type="Proteomes" id="UP000030651"/>
    </source>
</evidence>
<dbReference type="GO" id="GO:0022857">
    <property type="term" value="F:transmembrane transporter activity"/>
    <property type="evidence" value="ECO:0007669"/>
    <property type="project" value="TreeGrafter"/>
</dbReference>
<accession>W3XJU3</accession>
<dbReference type="Gene3D" id="1.20.1250.20">
    <property type="entry name" value="MFS general substrate transporter like domains"/>
    <property type="match status" value="1"/>
</dbReference>
<dbReference type="InParanoid" id="W3XJU3"/>
<dbReference type="eggNOG" id="ENOG502S731">
    <property type="taxonomic scope" value="Eukaryota"/>
</dbReference>
<dbReference type="RefSeq" id="XP_007826865.1">
    <property type="nucleotide sequence ID" value="XM_007828674.1"/>
</dbReference>
<feature type="transmembrane region" description="Helical" evidence="5">
    <location>
        <begin position="274"/>
        <end position="297"/>
    </location>
</feature>
<dbReference type="SUPFAM" id="SSF103473">
    <property type="entry name" value="MFS general substrate transporter"/>
    <property type="match status" value="1"/>
</dbReference>
<dbReference type="HOGENOM" id="CLU_025399_0_0_1"/>
<feature type="transmembrane region" description="Helical" evidence="5">
    <location>
        <begin position="30"/>
        <end position="52"/>
    </location>
</feature>
<dbReference type="GeneID" id="19265106"/>
<dbReference type="OrthoDB" id="5204190at2759"/>
<name>W3XJU3_PESFW</name>
<feature type="transmembrane region" description="Helical" evidence="5">
    <location>
        <begin position="88"/>
        <end position="108"/>
    </location>
</feature>
<evidence type="ECO:0000256" key="4">
    <source>
        <dbReference type="ARBA" id="ARBA00023136"/>
    </source>
</evidence>
<feature type="transmembrane region" description="Helical" evidence="5">
    <location>
        <begin position="399"/>
        <end position="417"/>
    </location>
</feature>